<dbReference type="GO" id="GO:0006417">
    <property type="term" value="P:regulation of translation"/>
    <property type="evidence" value="ECO:0007669"/>
    <property type="project" value="UniProtKB-KW"/>
</dbReference>
<evidence type="ECO:0000313" key="11">
    <source>
        <dbReference type="Proteomes" id="UP000665020"/>
    </source>
</evidence>
<keyword evidence="11" id="KW-1185">Reference proteome</keyword>
<evidence type="ECO:0000313" key="10">
    <source>
        <dbReference type="EMBL" id="QTL99311.1"/>
    </source>
</evidence>
<gene>
    <name evidence="9 10" type="primary">rplA</name>
    <name evidence="10" type="ORF">GM661_15785</name>
</gene>
<comment type="function">
    <text evidence="9">Protein L1 is also a translational repressor protein, it controls the translation of the L11 operon by binding to its mRNA.</text>
</comment>
<dbReference type="Gene3D" id="3.30.190.20">
    <property type="match status" value="1"/>
</dbReference>
<dbReference type="InterPro" id="IPR028364">
    <property type="entry name" value="Ribosomal_uL1/biogenesis"/>
</dbReference>
<evidence type="ECO:0000256" key="5">
    <source>
        <dbReference type="ARBA" id="ARBA00022884"/>
    </source>
</evidence>
<keyword evidence="3 9" id="KW-0699">rRNA-binding</keyword>
<evidence type="ECO:0000256" key="4">
    <source>
        <dbReference type="ARBA" id="ARBA00022845"/>
    </source>
</evidence>
<evidence type="ECO:0000256" key="3">
    <source>
        <dbReference type="ARBA" id="ARBA00022730"/>
    </source>
</evidence>
<evidence type="ECO:0000256" key="8">
    <source>
        <dbReference type="ARBA" id="ARBA00035241"/>
    </source>
</evidence>
<dbReference type="CDD" id="cd00403">
    <property type="entry name" value="Ribosomal_L1"/>
    <property type="match status" value="1"/>
</dbReference>
<keyword evidence="2 9" id="KW-0678">Repressor</keyword>
<dbReference type="SUPFAM" id="SSF56808">
    <property type="entry name" value="Ribosomal protein L1"/>
    <property type="match status" value="1"/>
</dbReference>
<dbReference type="GO" id="GO:0006412">
    <property type="term" value="P:translation"/>
    <property type="evidence" value="ECO:0007669"/>
    <property type="project" value="UniProtKB-UniRule"/>
</dbReference>
<dbReference type="Pfam" id="PF00687">
    <property type="entry name" value="Ribosomal_L1"/>
    <property type="match status" value="1"/>
</dbReference>
<dbReference type="EMBL" id="CP046640">
    <property type="protein sequence ID" value="QTL99311.1"/>
    <property type="molecule type" value="Genomic_DNA"/>
</dbReference>
<keyword evidence="5 9" id="KW-0694">RNA-binding</keyword>
<dbReference type="PANTHER" id="PTHR36427:SF3">
    <property type="entry name" value="LARGE RIBOSOMAL SUBUNIT PROTEIN UL1M"/>
    <property type="match status" value="1"/>
</dbReference>
<dbReference type="FunFam" id="3.40.50.790:FF:000001">
    <property type="entry name" value="50S ribosomal protein L1"/>
    <property type="match status" value="1"/>
</dbReference>
<evidence type="ECO:0000256" key="1">
    <source>
        <dbReference type="ARBA" id="ARBA00010531"/>
    </source>
</evidence>
<keyword evidence="6 9" id="KW-0689">Ribosomal protein</keyword>
<dbReference type="RefSeq" id="WP_125991737.1">
    <property type="nucleotide sequence ID" value="NZ_CP046640.1"/>
</dbReference>
<dbReference type="GO" id="GO:0019843">
    <property type="term" value="F:rRNA binding"/>
    <property type="evidence" value="ECO:0007669"/>
    <property type="project" value="UniProtKB-UniRule"/>
</dbReference>
<dbReference type="GO" id="GO:0003735">
    <property type="term" value="F:structural constituent of ribosome"/>
    <property type="evidence" value="ECO:0007669"/>
    <property type="project" value="InterPro"/>
</dbReference>
<dbReference type="GO" id="GO:0015934">
    <property type="term" value="C:large ribosomal subunit"/>
    <property type="evidence" value="ECO:0007669"/>
    <property type="project" value="InterPro"/>
</dbReference>
<keyword evidence="4 9" id="KW-0810">Translation regulation</keyword>
<organism evidence="10 11">
    <name type="scientific">Iocasia fonsfrigidae</name>
    <dbReference type="NCBI Taxonomy" id="2682810"/>
    <lineage>
        <taxon>Bacteria</taxon>
        <taxon>Bacillati</taxon>
        <taxon>Bacillota</taxon>
        <taxon>Clostridia</taxon>
        <taxon>Halanaerobiales</taxon>
        <taxon>Halanaerobiaceae</taxon>
        <taxon>Iocasia</taxon>
    </lineage>
</organism>
<dbReference type="InterPro" id="IPR002143">
    <property type="entry name" value="Ribosomal_uL1"/>
</dbReference>
<sequence length="235" mass="25386">MPKHSKRFKETLEKIDIEKLYDAKTALGLVKEVSSAKFDETVEVAVRLGVDPKHADQNIRGTVVLPNGTGKEVKVIVFAKGEKVKEAEEAGADEVGAEELAEKIEGGWLDFDVAVATPDMMSIVGKLGRVLGPQGLMPNPKAGTVTFDIAKAVKEIKAGKIEYRVDKTGIVHLPVGKVSFSEDELLENFKVIMDALVRERPSAAKGKYLKSVVLSSTMGPGIRANTSDIMTLIGR</sequence>
<keyword evidence="9" id="KW-0820">tRNA-binding</keyword>
<dbReference type="InterPro" id="IPR023674">
    <property type="entry name" value="Ribosomal_uL1-like"/>
</dbReference>
<evidence type="ECO:0000256" key="2">
    <source>
        <dbReference type="ARBA" id="ARBA00022491"/>
    </source>
</evidence>
<comment type="function">
    <text evidence="9">Binds directly to 23S rRNA. The L1 stalk is quite mobile in the ribosome, and is involved in E site tRNA release.</text>
</comment>
<dbReference type="Gene3D" id="3.40.50.790">
    <property type="match status" value="1"/>
</dbReference>
<dbReference type="PANTHER" id="PTHR36427">
    <property type="entry name" value="54S RIBOSOMAL PROTEIN L1, MITOCHONDRIAL"/>
    <property type="match status" value="1"/>
</dbReference>
<dbReference type="NCBIfam" id="TIGR01169">
    <property type="entry name" value="rplA_bact"/>
    <property type="match status" value="1"/>
</dbReference>
<accession>A0A8A7KD01</accession>
<dbReference type="InterPro" id="IPR016095">
    <property type="entry name" value="Ribosomal_uL1_3-a/b-sand"/>
</dbReference>
<evidence type="ECO:0000256" key="9">
    <source>
        <dbReference type="HAMAP-Rule" id="MF_01318"/>
    </source>
</evidence>
<reference evidence="10" key="1">
    <citation type="submission" date="2019-12" db="EMBL/GenBank/DDBJ databases">
        <authorList>
            <person name="zhang j."/>
            <person name="sun C.M."/>
        </authorList>
    </citation>
    <scope>NUCLEOTIDE SEQUENCE</scope>
    <source>
        <strain evidence="10">NS-1</strain>
    </source>
</reference>
<comment type="subunit">
    <text evidence="9">Part of the 50S ribosomal subunit.</text>
</comment>
<protein>
    <recommendedName>
        <fullName evidence="8 9">Large ribosomal subunit protein uL1</fullName>
    </recommendedName>
</protein>
<evidence type="ECO:0000256" key="6">
    <source>
        <dbReference type="ARBA" id="ARBA00022980"/>
    </source>
</evidence>
<dbReference type="InterPro" id="IPR005878">
    <property type="entry name" value="Ribosom_uL1_bac-type"/>
</dbReference>
<dbReference type="AlphaFoldDB" id="A0A8A7KD01"/>
<name>A0A8A7KD01_9FIRM</name>
<dbReference type="PIRSF" id="PIRSF002155">
    <property type="entry name" value="Ribosomal_L1"/>
    <property type="match status" value="1"/>
</dbReference>
<dbReference type="Proteomes" id="UP000665020">
    <property type="component" value="Chromosome"/>
</dbReference>
<comment type="similarity">
    <text evidence="1 9">Belongs to the universal ribosomal protein uL1 family.</text>
</comment>
<proteinExistence type="inferred from homology"/>
<evidence type="ECO:0000256" key="7">
    <source>
        <dbReference type="ARBA" id="ARBA00023274"/>
    </source>
</evidence>
<dbReference type="HAMAP" id="MF_01318_B">
    <property type="entry name" value="Ribosomal_uL1_B"/>
    <property type="match status" value="1"/>
</dbReference>
<dbReference type="GO" id="GO:0000049">
    <property type="term" value="F:tRNA binding"/>
    <property type="evidence" value="ECO:0007669"/>
    <property type="project" value="UniProtKB-KW"/>
</dbReference>
<keyword evidence="7 9" id="KW-0687">Ribonucleoprotein</keyword>
<dbReference type="KEGG" id="ifn:GM661_15785"/>